<sequence>MEQTIQELSCDVEELQFYFFSKNSMPQLKMHLANSPSLRAAYTGQYAEIFSSEPSKGAL</sequence>
<evidence type="ECO:0000313" key="1">
    <source>
        <dbReference type="EMBL" id="PLT84952.1"/>
    </source>
</evidence>
<dbReference type="AlphaFoldDB" id="A0A2N5PJZ9"/>
<name>A0A2N5PJZ9_MEDGN</name>
<protein>
    <submittedName>
        <fullName evidence="1">Uncharacterized protein</fullName>
    </submittedName>
</protein>
<evidence type="ECO:0000313" key="2">
    <source>
        <dbReference type="Proteomes" id="UP000234840"/>
    </source>
</evidence>
<gene>
    <name evidence="1" type="ORF">CDL20_10975</name>
</gene>
<dbReference type="EMBL" id="NIHW01000028">
    <property type="protein sequence ID" value="PLT84952.1"/>
    <property type="molecule type" value="Genomic_DNA"/>
</dbReference>
<reference evidence="1 2" key="1">
    <citation type="journal article" date="2017" name="Genome Med.">
        <title>A novel Ruminococcus gnavus clade enriched in inflammatory bowel disease patients.</title>
        <authorList>
            <person name="Hall A.B."/>
            <person name="Yassour M."/>
            <person name="Sauk J."/>
            <person name="Garner A."/>
            <person name="Jiang X."/>
            <person name="Arthur T."/>
            <person name="Lagoudas G.K."/>
            <person name="Vatanen T."/>
            <person name="Fornelos N."/>
            <person name="Wilson R."/>
            <person name="Bertha M."/>
            <person name="Cohen M."/>
            <person name="Garber J."/>
            <person name="Khalili H."/>
            <person name="Gevers D."/>
            <person name="Ananthakrishnan A.N."/>
            <person name="Kugathasan S."/>
            <person name="Lander E.S."/>
            <person name="Blainey P."/>
            <person name="Vlamakis H."/>
            <person name="Xavier R.J."/>
            <person name="Huttenhower C."/>
        </authorList>
    </citation>
    <scope>NUCLEOTIDE SEQUENCE [LARGE SCALE GENOMIC DNA]</scope>
    <source>
        <strain evidence="1 2">RJX1128</strain>
    </source>
</reference>
<dbReference type="RefSeq" id="WP_101882690.1">
    <property type="nucleotide sequence ID" value="NZ_CAXSWW010000012.1"/>
</dbReference>
<comment type="caution">
    <text evidence="1">The sequence shown here is derived from an EMBL/GenBank/DDBJ whole genome shotgun (WGS) entry which is preliminary data.</text>
</comment>
<accession>A0A2N5PJZ9</accession>
<proteinExistence type="predicted"/>
<organism evidence="1 2">
    <name type="scientific">Mediterraneibacter gnavus</name>
    <name type="common">Ruminococcus gnavus</name>
    <dbReference type="NCBI Taxonomy" id="33038"/>
    <lineage>
        <taxon>Bacteria</taxon>
        <taxon>Bacillati</taxon>
        <taxon>Bacillota</taxon>
        <taxon>Clostridia</taxon>
        <taxon>Lachnospirales</taxon>
        <taxon>Lachnospiraceae</taxon>
        <taxon>Mediterraneibacter</taxon>
    </lineage>
</organism>
<dbReference type="Proteomes" id="UP000234840">
    <property type="component" value="Unassembled WGS sequence"/>
</dbReference>